<evidence type="ECO:0000313" key="3">
    <source>
        <dbReference type="Proteomes" id="UP000216605"/>
    </source>
</evidence>
<evidence type="ECO:0000313" key="2">
    <source>
        <dbReference type="EMBL" id="OYQ33292.1"/>
    </source>
</evidence>
<feature type="transmembrane region" description="Helical" evidence="1">
    <location>
        <begin position="142"/>
        <end position="161"/>
    </location>
</feature>
<dbReference type="Pfam" id="PF18940">
    <property type="entry name" value="DUF5687"/>
    <property type="match status" value="1"/>
</dbReference>
<protein>
    <submittedName>
        <fullName evidence="2">Uncharacterized protein</fullName>
    </submittedName>
</protein>
<feature type="transmembrane region" description="Helical" evidence="1">
    <location>
        <begin position="349"/>
        <end position="372"/>
    </location>
</feature>
<sequence>MFLRFLKLEWKSFFRSASLGKSIGLRIFLAFFAIYFMLIFLSAGFLLHDMITEYFPGKNAVSVANTFVLIWLVADLFVRFFMQSLPVLNIKPFMPVPVSRKTQVHYVLLKSLFSYFNFLPLLLIVPFGLISYNEGSLAGGEAAAWIGSMVVFTIGVNYANFLIKKKFAENIKALLPFVVLVAALAALEYYGVLSITQYTGAAFDALISMPFVSLLFILLPVGLYYLNFTYLVKNFYLDASVKRKSDKVDTTDYGWTRRFGDIAPFLQLDLKLIFRNKRPKTTVFLSFIFLLYGLIFLRDDSPSGEIMHVFAGIFITGIFMINFGQFIPAWDSAYYSMIMSQNISIRQYLASKAGLLTFSVVVLTVLSTPYAYFGIELLFTIVACALYNIGINVPMLLYAGSFNKKKISLEKSPFMNYQGTGAAQWIIGIPLLLLPMGIWITLKFTTGYNTASAVLGAIGVAGIALRGLMMKKIASAYRTGKYAAISGFKEEEN</sequence>
<proteinExistence type="predicted"/>
<feature type="transmembrane region" description="Helical" evidence="1">
    <location>
        <begin position="67"/>
        <end position="88"/>
    </location>
</feature>
<feature type="transmembrane region" description="Helical" evidence="1">
    <location>
        <begin position="23"/>
        <end position="47"/>
    </location>
</feature>
<dbReference type="OrthoDB" id="1014144at2"/>
<reference evidence="2 3" key="1">
    <citation type="submission" date="2017-07" db="EMBL/GenBank/DDBJ databases">
        <title>Flavobacterium cyanobacteriorum sp. nov., isolated from cyanobacterial aggregates in a eutrophic lake.</title>
        <authorList>
            <person name="Cai H."/>
        </authorList>
    </citation>
    <scope>NUCLEOTIDE SEQUENCE [LARGE SCALE GENOMIC DNA]</scope>
    <source>
        <strain evidence="2 3">TH021</strain>
    </source>
</reference>
<gene>
    <name evidence="2" type="ORF">CHU92_12935</name>
</gene>
<keyword evidence="1" id="KW-0812">Transmembrane</keyword>
<keyword evidence="3" id="KW-1185">Reference proteome</keyword>
<keyword evidence="1" id="KW-0472">Membrane</keyword>
<feature type="transmembrane region" description="Helical" evidence="1">
    <location>
        <begin position="378"/>
        <end position="401"/>
    </location>
</feature>
<feature type="transmembrane region" description="Helical" evidence="1">
    <location>
        <begin position="422"/>
        <end position="442"/>
    </location>
</feature>
<comment type="caution">
    <text evidence="2">The sequence shown here is derived from an EMBL/GenBank/DDBJ whole genome shotgun (WGS) entry which is preliminary data.</text>
</comment>
<dbReference type="Proteomes" id="UP000216605">
    <property type="component" value="Unassembled WGS sequence"/>
</dbReference>
<keyword evidence="1" id="KW-1133">Transmembrane helix</keyword>
<organism evidence="2 3">
    <name type="scientific">Flavobacterium cyanobacteriorum</name>
    <dbReference type="NCBI Taxonomy" id="2022802"/>
    <lineage>
        <taxon>Bacteria</taxon>
        <taxon>Pseudomonadati</taxon>
        <taxon>Bacteroidota</taxon>
        <taxon>Flavobacteriia</taxon>
        <taxon>Flavobacteriales</taxon>
        <taxon>Flavobacteriaceae</taxon>
        <taxon>Flavobacterium</taxon>
    </lineage>
</organism>
<feature type="transmembrane region" description="Helical" evidence="1">
    <location>
        <begin position="173"/>
        <end position="193"/>
    </location>
</feature>
<feature type="transmembrane region" description="Helical" evidence="1">
    <location>
        <begin position="108"/>
        <end position="130"/>
    </location>
</feature>
<dbReference type="RefSeq" id="WP_094416227.1">
    <property type="nucleotide sequence ID" value="NZ_NOXV01000299.1"/>
</dbReference>
<dbReference type="InterPro" id="IPR043742">
    <property type="entry name" value="DUF5687"/>
</dbReference>
<feature type="transmembrane region" description="Helical" evidence="1">
    <location>
        <begin position="309"/>
        <end position="328"/>
    </location>
</feature>
<name>A0A255YVR4_9FLAO</name>
<feature type="transmembrane region" description="Helical" evidence="1">
    <location>
        <begin position="448"/>
        <end position="468"/>
    </location>
</feature>
<evidence type="ECO:0000256" key="1">
    <source>
        <dbReference type="SAM" id="Phobius"/>
    </source>
</evidence>
<dbReference type="AlphaFoldDB" id="A0A255YVR4"/>
<accession>A0A255YVR4</accession>
<dbReference type="EMBL" id="NOXV01000299">
    <property type="protein sequence ID" value="OYQ33292.1"/>
    <property type="molecule type" value="Genomic_DNA"/>
</dbReference>
<feature type="transmembrane region" description="Helical" evidence="1">
    <location>
        <begin position="205"/>
        <end position="226"/>
    </location>
</feature>
<feature type="transmembrane region" description="Helical" evidence="1">
    <location>
        <begin position="281"/>
        <end position="297"/>
    </location>
</feature>